<dbReference type="AlphaFoldDB" id="A0A8E7AZS1"/>
<reference evidence="1 2" key="1">
    <citation type="submission" date="2021-05" db="EMBL/GenBank/DDBJ databases">
        <title>A novel Methanospirillum isolate from a pyrite-forming mixed culture.</title>
        <authorList>
            <person name="Bunk B."/>
            <person name="Sproer C."/>
            <person name="Spring S."/>
            <person name="Pester M."/>
        </authorList>
    </citation>
    <scope>NUCLEOTIDE SEQUENCE [LARGE SCALE GENOMIC DNA]</scope>
    <source>
        <strain evidence="1 2">J.3.6.1-F.2.7.3</strain>
    </source>
</reference>
<name>A0A8E7AZS1_9EURY</name>
<dbReference type="EMBL" id="CP075546">
    <property type="protein sequence ID" value="QVV87767.1"/>
    <property type="molecule type" value="Genomic_DNA"/>
</dbReference>
<dbReference type="RefSeq" id="WP_214418587.1">
    <property type="nucleotide sequence ID" value="NZ_CP075546.1"/>
</dbReference>
<organism evidence="1 2">
    <name type="scientific">Methanospirillum purgamenti</name>
    <dbReference type="NCBI Taxonomy" id="2834276"/>
    <lineage>
        <taxon>Archaea</taxon>
        <taxon>Methanobacteriati</taxon>
        <taxon>Methanobacteriota</taxon>
        <taxon>Stenosarchaea group</taxon>
        <taxon>Methanomicrobia</taxon>
        <taxon>Methanomicrobiales</taxon>
        <taxon>Methanospirillaceae</taxon>
        <taxon>Methanospirillum</taxon>
    </lineage>
</organism>
<evidence type="ECO:0000313" key="1">
    <source>
        <dbReference type="EMBL" id="QVV87767.1"/>
    </source>
</evidence>
<protein>
    <submittedName>
        <fullName evidence="1">Uncharacterized protein</fullName>
    </submittedName>
</protein>
<dbReference type="Proteomes" id="UP000680656">
    <property type="component" value="Chromosome"/>
</dbReference>
<dbReference type="GeneID" id="65565581"/>
<dbReference type="KEGG" id="mrtj:KHC33_10420"/>
<keyword evidence="2" id="KW-1185">Reference proteome</keyword>
<gene>
    <name evidence="1" type="ORF">KHC33_10420</name>
</gene>
<accession>A0A8E7AZS1</accession>
<evidence type="ECO:0000313" key="2">
    <source>
        <dbReference type="Proteomes" id="UP000680656"/>
    </source>
</evidence>
<proteinExistence type="predicted"/>
<sequence>MNISPGDETSCQVCGKPAIGLEILGCCKAVVCEDHASQFLRNLSPGERLESGACYYVRY</sequence>